<keyword evidence="3" id="KW-0863">Zinc-finger</keyword>
<dbReference type="InterPro" id="IPR002939">
    <property type="entry name" value="DnaJ_C"/>
</dbReference>
<protein>
    <submittedName>
        <fullName evidence="8">DnaJ-class molecular chaperone CbpA</fullName>
    </submittedName>
</protein>
<dbReference type="SMART" id="SM00271">
    <property type="entry name" value="DnaJ"/>
    <property type="match status" value="1"/>
</dbReference>
<dbReference type="PROSITE" id="PS50076">
    <property type="entry name" value="DNAJ_2"/>
    <property type="match status" value="1"/>
</dbReference>
<dbReference type="InterPro" id="IPR018253">
    <property type="entry name" value="DnaJ_domain_CS"/>
</dbReference>
<dbReference type="GO" id="GO:0005737">
    <property type="term" value="C:cytoplasm"/>
    <property type="evidence" value="ECO:0007669"/>
    <property type="project" value="TreeGrafter"/>
</dbReference>
<dbReference type="SUPFAM" id="SSF49493">
    <property type="entry name" value="HSP40/DnaJ peptide-binding domain"/>
    <property type="match status" value="2"/>
</dbReference>
<keyword evidence="1" id="KW-0479">Metal-binding</keyword>
<dbReference type="InterPro" id="IPR001623">
    <property type="entry name" value="DnaJ_domain"/>
</dbReference>
<evidence type="ECO:0000256" key="2">
    <source>
        <dbReference type="ARBA" id="ARBA00022737"/>
    </source>
</evidence>
<dbReference type="PRINTS" id="PR00625">
    <property type="entry name" value="JDOMAIN"/>
</dbReference>
<dbReference type="AlphaFoldDB" id="A0A3B1AVZ5"/>
<keyword evidence="4" id="KW-0862">Zinc</keyword>
<dbReference type="SUPFAM" id="SSF46565">
    <property type="entry name" value="Chaperone J-domain"/>
    <property type="match status" value="1"/>
</dbReference>
<evidence type="ECO:0000256" key="1">
    <source>
        <dbReference type="ARBA" id="ARBA00022723"/>
    </source>
</evidence>
<dbReference type="FunFam" id="2.60.260.20:FF:000005">
    <property type="entry name" value="Chaperone protein dnaJ 1, mitochondrial"/>
    <property type="match status" value="1"/>
</dbReference>
<sequence length="303" mass="32853">MKDPYSVLGVPKSSTDAELKKTYRTLAKKLHPDINSGDEKIAERFKEVSAAYALLRDKDLRARYDRGEINADGSEKGFGGGGFNPRSGGMGGMGGGGRFGDGFDPEEIFASIFGGGRGGRQRRPQKGQDMAYRLKIDFLDAVKGGKKPLTLANNKSLNVTIPENVKEGQKIRLKGQGDDGMNGGPAGDAIIEISINKHAFFRCEGNDIHLDLPITLQEAVLGEKVNIPTIDGKVAMTIPKGSSSGRMLRLKGKGAADPKSKKRGDQYVKLQIMLPDEPDEALEKLIKKWAKNTQNQNARSHMA</sequence>
<name>A0A3B1AVZ5_9ZZZZ</name>
<feature type="region of interest" description="Disordered" evidence="6">
    <location>
        <begin position="74"/>
        <end position="93"/>
    </location>
</feature>
<dbReference type="GO" id="GO:0051082">
    <property type="term" value="F:unfolded protein binding"/>
    <property type="evidence" value="ECO:0007669"/>
    <property type="project" value="InterPro"/>
</dbReference>
<dbReference type="GO" id="GO:0008270">
    <property type="term" value="F:zinc ion binding"/>
    <property type="evidence" value="ECO:0007669"/>
    <property type="project" value="UniProtKB-KW"/>
</dbReference>
<feature type="compositionally biased region" description="Gly residues" evidence="6">
    <location>
        <begin position="76"/>
        <end position="93"/>
    </location>
</feature>
<reference evidence="8" key="1">
    <citation type="submission" date="2018-06" db="EMBL/GenBank/DDBJ databases">
        <authorList>
            <person name="Zhirakovskaya E."/>
        </authorList>
    </citation>
    <scope>NUCLEOTIDE SEQUENCE</scope>
</reference>
<feature type="domain" description="J" evidence="7">
    <location>
        <begin position="3"/>
        <end position="68"/>
    </location>
</feature>
<dbReference type="InterPro" id="IPR036869">
    <property type="entry name" value="J_dom_sf"/>
</dbReference>
<dbReference type="InterPro" id="IPR008971">
    <property type="entry name" value="HSP40/DnaJ_pept-bd"/>
</dbReference>
<dbReference type="CDD" id="cd06257">
    <property type="entry name" value="DnaJ"/>
    <property type="match status" value="1"/>
</dbReference>
<dbReference type="EMBL" id="UOFW01000071">
    <property type="protein sequence ID" value="VAX03994.1"/>
    <property type="molecule type" value="Genomic_DNA"/>
</dbReference>
<evidence type="ECO:0000259" key="7">
    <source>
        <dbReference type="PROSITE" id="PS50076"/>
    </source>
</evidence>
<evidence type="ECO:0000313" key="8">
    <source>
        <dbReference type="EMBL" id="VAX03994.1"/>
    </source>
</evidence>
<dbReference type="Gene3D" id="2.60.260.20">
    <property type="entry name" value="Urease metallochaperone UreE, N-terminal domain"/>
    <property type="match status" value="2"/>
</dbReference>
<evidence type="ECO:0000256" key="4">
    <source>
        <dbReference type="ARBA" id="ARBA00022833"/>
    </source>
</evidence>
<dbReference type="CDD" id="cd10747">
    <property type="entry name" value="DnaJ_C"/>
    <property type="match status" value="1"/>
</dbReference>
<evidence type="ECO:0000256" key="3">
    <source>
        <dbReference type="ARBA" id="ARBA00022771"/>
    </source>
</evidence>
<dbReference type="PROSITE" id="PS00636">
    <property type="entry name" value="DNAJ_1"/>
    <property type="match status" value="1"/>
</dbReference>
<dbReference type="GO" id="GO:0042026">
    <property type="term" value="P:protein refolding"/>
    <property type="evidence" value="ECO:0007669"/>
    <property type="project" value="TreeGrafter"/>
</dbReference>
<evidence type="ECO:0000256" key="6">
    <source>
        <dbReference type="SAM" id="MobiDB-lite"/>
    </source>
</evidence>
<dbReference type="Pfam" id="PF01556">
    <property type="entry name" value="DnaJ_C"/>
    <property type="match status" value="1"/>
</dbReference>
<dbReference type="Pfam" id="PF00226">
    <property type="entry name" value="DnaJ"/>
    <property type="match status" value="1"/>
</dbReference>
<proteinExistence type="predicted"/>
<accession>A0A3B1AVZ5</accession>
<dbReference type="PANTHER" id="PTHR43096:SF52">
    <property type="entry name" value="DNAJ HOMOLOG 1, MITOCHONDRIAL-RELATED"/>
    <property type="match status" value="1"/>
</dbReference>
<keyword evidence="5" id="KW-0143">Chaperone</keyword>
<gene>
    <name evidence="8" type="ORF">MNBD_ALPHA03-596</name>
</gene>
<keyword evidence="2" id="KW-0677">Repeat</keyword>
<evidence type="ECO:0000256" key="5">
    <source>
        <dbReference type="ARBA" id="ARBA00023186"/>
    </source>
</evidence>
<organism evidence="8">
    <name type="scientific">hydrothermal vent metagenome</name>
    <dbReference type="NCBI Taxonomy" id="652676"/>
    <lineage>
        <taxon>unclassified sequences</taxon>
        <taxon>metagenomes</taxon>
        <taxon>ecological metagenomes</taxon>
    </lineage>
</organism>
<dbReference type="Gene3D" id="1.10.287.110">
    <property type="entry name" value="DnaJ domain"/>
    <property type="match status" value="1"/>
</dbReference>
<dbReference type="PANTHER" id="PTHR43096">
    <property type="entry name" value="DNAJ HOMOLOG 1, MITOCHONDRIAL-RELATED"/>
    <property type="match status" value="1"/>
</dbReference>